<gene>
    <name evidence="2" type="ORF">TU94_11790</name>
</gene>
<reference evidence="2 3" key="1">
    <citation type="submission" date="2015-02" db="EMBL/GenBank/DDBJ databases">
        <title>Genome sequence of thermotolerant Streptomyces cyaneogriseus subsp. Noncyanogenus NMWT1, the producer of nematocidal antibiotics nemadectin.</title>
        <authorList>
            <person name="Wang H."/>
            <person name="Li C."/>
            <person name="Xiang W."/>
            <person name="Wang X."/>
        </authorList>
    </citation>
    <scope>NUCLEOTIDE SEQUENCE [LARGE SCALE GENOMIC DNA]</scope>
    <source>
        <strain evidence="2 3">NMWT 1</strain>
    </source>
</reference>
<accession>A0A0C5FQ35</accession>
<dbReference type="KEGG" id="scw:TU94_11790"/>
<evidence type="ECO:0008006" key="4">
    <source>
        <dbReference type="Google" id="ProtNLM"/>
    </source>
</evidence>
<organism evidence="2 3">
    <name type="scientific">Streptomyces cyaneogriseus subsp. noncyanogenus</name>
    <dbReference type="NCBI Taxonomy" id="477245"/>
    <lineage>
        <taxon>Bacteria</taxon>
        <taxon>Bacillati</taxon>
        <taxon>Actinomycetota</taxon>
        <taxon>Actinomycetes</taxon>
        <taxon>Kitasatosporales</taxon>
        <taxon>Streptomycetaceae</taxon>
        <taxon>Streptomyces</taxon>
    </lineage>
</organism>
<proteinExistence type="predicted"/>
<evidence type="ECO:0000313" key="2">
    <source>
        <dbReference type="EMBL" id="AJP02077.1"/>
    </source>
</evidence>
<dbReference type="STRING" id="477245.TU94_11790"/>
<feature type="signal peptide" evidence="1">
    <location>
        <begin position="1"/>
        <end position="25"/>
    </location>
</feature>
<name>A0A0C5FQ35_9ACTN</name>
<dbReference type="HOGENOM" id="CLU_178596_0_0_11"/>
<sequence length="93" mass="9159">MKSLKAAAVVAGSLALAGAAGPAYAHNDVAELTHAVDHVAGVVTEEPVIGLPVESKPGESRTEDKSSALHTAKTLTHEAGSVGALLGGLPARG</sequence>
<protein>
    <recommendedName>
        <fullName evidence="4">Secreted protein</fullName>
    </recommendedName>
</protein>
<dbReference type="RefSeq" id="WP_044381628.1">
    <property type="nucleotide sequence ID" value="NZ_CP010849.1"/>
</dbReference>
<dbReference type="AlphaFoldDB" id="A0A0C5FQ35"/>
<dbReference type="PATRIC" id="fig|477245.3.peg.2504"/>
<keyword evidence="3" id="KW-1185">Reference proteome</keyword>
<dbReference type="EMBL" id="CP010849">
    <property type="protein sequence ID" value="AJP02077.1"/>
    <property type="molecule type" value="Genomic_DNA"/>
</dbReference>
<evidence type="ECO:0000313" key="3">
    <source>
        <dbReference type="Proteomes" id="UP000032234"/>
    </source>
</evidence>
<feature type="chain" id="PRO_5002177210" description="Secreted protein" evidence="1">
    <location>
        <begin position="26"/>
        <end position="93"/>
    </location>
</feature>
<evidence type="ECO:0000256" key="1">
    <source>
        <dbReference type="SAM" id="SignalP"/>
    </source>
</evidence>
<keyword evidence="1" id="KW-0732">Signal</keyword>
<dbReference type="Proteomes" id="UP000032234">
    <property type="component" value="Chromosome"/>
</dbReference>